<feature type="domain" description="Glycoside-hydrolase family GH114 TIM-barrel" evidence="1">
    <location>
        <begin position="67"/>
        <end position="311"/>
    </location>
</feature>
<keyword evidence="3" id="KW-1185">Reference proteome</keyword>
<dbReference type="RefSeq" id="WP_041154463.1">
    <property type="nucleotide sequence ID" value="NZ_CBCRVP010000021.1"/>
</dbReference>
<dbReference type="PROSITE" id="PS51257">
    <property type="entry name" value="PROKAR_LIPOPROTEIN"/>
    <property type="match status" value="1"/>
</dbReference>
<keyword evidence="2" id="KW-0378">Hydrolase</keyword>
<dbReference type="Proteomes" id="UP000031977">
    <property type="component" value="Unassembled WGS sequence"/>
</dbReference>
<gene>
    <name evidence="2" type="ORF">SU60_04195</name>
</gene>
<dbReference type="OrthoDB" id="505502at2"/>
<dbReference type="GO" id="GO:0016787">
    <property type="term" value="F:hydrolase activity"/>
    <property type="evidence" value="ECO:0007669"/>
    <property type="project" value="UniProtKB-KW"/>
</dbReference>
<evidence type="ECO:0000259" key="1">
    <source>
        <dbReference type="Pfam" id="PF03537"/>
    </source>
</evidence>
<evidence type="ECO:0000313" key="3">
    <source>
        <dbReference type="Proteomes" id="UP000031977"/>
    </source>
</evidence>
<comment type="caution">
    <text evidence="2">The sequence shown here is derived from an EMBL/GenBank/DDBJ whole genome shotgun (WGS) entry which is preliminary data.</text>
</comment>
<sequence>MKIIKLSSKDIIFAAVISLSLLTACDSSKNDTETSGSEKLPVVDPPSIEPPLVESPEMWIPTPGSRWMWQLQNYDDLMIDPNIGIYDIDLFDGVKGGTNSPIMTLKNAGKKVICYFSAGTRENWRPDADRFTPDSVIADGDMQDWPGETWLNIGNEQALNDIIKPIMSARLDLAKNNGCDAVEPDNVDGFENTEETHGLITPEHQLSYNKWLAKEAHARNLSIALKNDIDQLNVLVFSFDFAISEQCYAYGNECQSYEVTFLNNNKAVFNQEYYTSGKVGETDLDTYKNLACPYFISVKISSLWKMTYDLDGVGVVTCNP</sequence>
<organism evidence="2 3">
    <name type="scientific">Vibrio mytili</name>
    <dbReference type="NCBI Taxonomy" id="50718"/>
    <lineage>
        <taxon>Bacteria</taxon>
        <taxon>Pseudomonadati</taxon>
        <taxon>Pseudomonadota</taxon>
        <taxon>Gammaproteobacteria</taxon>
        <taxon>Vibrionales</taxon>
        <taxon>Vibrionaceae</taxon>
        <taxon>Vibrio</taxon>
    </lineage>
</organism>
<dbReference type="AlphaFoldDB" id="A0A0C3ICB7"/>
<reference evidence="2 3" key="1">
    <citation type="submission" date="2015-01" db="EMBL/GenBank/DDBJ databases">
        <title>Draft genome of Vibrio mytili type strain CAIM 528.</title>
        <authorList>
            <person name="Gonzalez-Castillo A."/>
            <person name="Gomez-Gil B."/>
            <person name="Enciso-Ibarra J."/>
        </authorList>
    </citation>
    <scope>NUCLEOTIDE SEQUENCE [LARGE SCALE GENOMIC DNA]</scope>
    <source>
        <strain evidence="2 3">CAIM 528</strain>
    </source>
</reference>
<dbReference type="InterPro" id="IPR013785">
    <property type="entry name" value="Aldolase_TIM"/>
</dbReference>
<dbReference type="InterPro" id="IPR004352">
    <property type="entry name" value="GH114_TIM-barrel"/>
</dbReference>
<dbReference type="InterPro" id="IPR017853">
    <property type="entry name" value="GH"/>
</dbReference>
<protein>
    <submittedName>
        <fullName evidence="2">Polysaccharide hydrolase</fullName>
    </submittedName>
</protein>
<name>A0A0C3ICB7_9VIBR</name>
<proteinExistence type="predicted"/>
<dbReference type="SUPFAM" id="SSF51445">
    <property type="entry name" value="(Trans)glycosidases"/>
    <property type="match status" value="1"/>
</dbReference>
<accession>A0A0C3ICB7</accession>
<dbReference type="PANTHER" id="PTHR35273">
    <property type="entry name" value="ALPHA-1,4 POLYGALACTOSAMINIDASE, PUTATIVE (AFU_ORTHOLOGUE AFUA_3G07890)-RELATED"/>
    <property type="match status" value="1"/>
</dbReference>
<dbReference type="Gene3D" id="3.20.20.70">
    <property type="entry name" value="Aldolase class I"/>
    <property type="match status" value="1"/>
</dbReference>
<evidence type="ECO:0000313" key="2">
    <source>
        <dbReference type="EMBL" id="KIN11972.1"/>
    </source>
</evidence>
<dbReference type="EMBL" id="JXOK01000009">
    <property type="protein sequence ID" value="KIN11972.1"/>
    <property type="molecule type" value="Genomic_DNA"/>
</dbReference>
<dbReference type="PANTHER" id="PTHR35273:SF2">
    <property type="entry name" value="ALPHA-GALACTOSIDASE"/>
    <property type="match status" value="1"/>
</dbReference>
<dbReference type="Pfam" id="PF03537">
    <property type="entry name" value="Glyco_hydro_114"/>
    <property type="match status" value="1"/>
</dbReference>